<evidence type="ECO:0000313" key="2">
    <source>
        <dbReference type="EMBL" id="RBR10468.1"/>
    </source>
</evidence>
<feature type="region of interest" description="Disordered" evidence="1">
    <location>
        <begin position="1"/>
        <end position="84"/>
    </location>
</feature>
<protein>
    <submittedName>
        <fullName evidence="2">Uncharacterized protein</fullName>
    </submittedName>
</protein>
<accession>A0A366R1T5</accession>
<dbReference type="AlphaFoldDB" id="A0A366R1T5"/>
<evidence type="ECO:0000256" key="1">
    <source>
        <dbReference type="SAM" id="MobiDB-lite"/>
    </source>
</evidence>
<proteinExistence type="predicted"/>
<evidence type="ECO:0000313" key="3">
    <source>
        <dbReference type="Proteomes" id="UP000253153"/>
    </source>
</evidence>
<feature type="compositionally biased region" description="Basic residues" evidence="1">
    <location>
        <begin position="1"/>
        <end position="10"/>
    </location>
</feature>
<sequence length="111" mass="12237">MLRRSAKLSSRHSGGSEMPVSLPNTPRESDGKRSLEELGEPSSMRADAPERRDELYNGNDDDDDGDAVEHTESRKKAARAVARPASLKKTRVMIVESSSRRKSLCLCTHGL</sequence>
<dbReference type="EMBL" id="QKXC01000235">
    <property type="protein sequence ID" value="RBR10468.1"/>
    <property type="molecule type" value="Genomic_DNA"/>
</dbReference>
<feature type="compositionally biased region" description="Basic and acidic residues" evidence="1">
    <location>
        <begin position="27"/>
        <end position="36"/>
    </location>
</feature>
<reference evidence="2 3" key="1">
    <citation type="submission" date="2018-06" db="EMBL/GenBank/DDBJ databases">
        <title>Fusarium incarnatum-equiseti species complex species 28.</title>
        <authorList>
            <person name="Gardiner D.M."/>
        </authorList>
    </citation>
    <scope>NUCLEOTIDE SEQUENCE [LARGE SCALE GENOMIC DNA]</scope>
    <source>
        <strain evidence="2 3">FIESC_28</strain>
    </source>
</reference>
<organism evidence="2 3">
    <name type="scientific">Fusarium coffeatum</name>
    <dbReference type="NCBI Taxonomy" id="231269"/>
    <lineage>
        <taxon>Eukaryota</taxon>
        <taxon>Fungi</taxon>
        <taxon>Dikarya</taxon>
        <taxon>Ascomycota</taxon>
        <taxon>Pezizomycotina</taxon>
        <taxon>Sordariomycetes</taxon>
        <taxon>Hypocreomycetidae</taxon>
        <taxon>Hypocreales</taxon>
        <taxon>Nectriaceae</taxon>
        <taxon>Fusarium</taxon>
        <taxon>Fusarium incarnatum-equiseti species complex</taxon>
    </lineage>
</organism>
<dbReference type="Proteomes" id="UP000253153">
    <property type="component" value="Unassembled WGS sequence"/>
</dbReference>
<dbReference type="GeneID" id="41998895"/>
<dbReference type="RefSeq" id="XP_031012336.1">
    <property type="nucleotide sequence ID" value="XM_031163599.1"/>
</dbReference>
<name>A0A366R1T5_9HYPO</name>
<keyword evidence="3" id="KW-1185">Reference proteome</keyword>
<comment type="caution">
    <text evidence="2">The sequence shown here is derived from an EMBL/GenBank/DDBJ whole genome shotgun (WGS) entry which is preliminary data.</text>
</comment>
<gene>
    <name evidence="2" type="ORF">FIESC28_09463</name>
</gene>